<evidence type="ECO:0000256" key="1">
    <source>
        <dbReference type="ARBA" id="ARBA00001966"/>
    </source>
</evidence>
<dbReference type="NCBIfam" id="TIGR03977">
    <property type="entry name" value="rSAM_pair_HxsC"/>
    <property type="match status" value="1"/>
</dbReference>
<comment type="caution">
    <text evidence="7">The sequence shown here is derived from an EMBL/GenBank/DDBJ whole genome shotgun (WGS) entry which is preliminary data.</text>
</comment>
<dbReference type="InterPro" id="IPR058240">
    <property type="entry name" value="rSAM_sf"/>
</dbReference>
<evidence type="ECO:0000313" key="8">
    <source>
        <dbReference type="Proteomes" id="UP000035526"/>
    </source>
</evidence>
<dbReference type="Gene3D" id="3.20.20.70">
    <property type="entry name" value="Aldolase class I"/>
    <property type="match status" value="1"/>
</dbReference>
<dbReference type="GO" id="GO:0046872">
    <property type="term" value="F:metal ion binding"/>
    <property type="evidence" value="ECO:0007669"/>
    <property type="project" value="UniProtKB-KW"/>
</dbReference>
<dbReference type="InterPro" id="IPR013785">
    <property type="entry name" value="Aldolase_TIM"/>
</dbReference>
<comment type="cofactor">
    <cofactor evidence="1">
        <name>[4Fe-4S] cluster</name>
        <dbReference type="ChEBI" id="CHEBI:49883"/>
    </cofactor>
</comment>
<keyword evidence="2" id="KW-0949">S-adenosyl-L-methionine</keyword>
<keyword evidence="3" id="KW-0479">Metal-binding</keyword>
<dbReference type="SFLD" id="SFLDG01067">
    <property type="entry name" value="SPASM/twitch_domain_containing"/>
    <property type="match status" value="1"/>
</dbReference>
<reference evidence="7 8" key="1">
    <citation type="submission" date="2014-01" db="EMBL/GenBank/DDBJ databases">
        <title>Development of a Comparative Genomic Fingerprinting Assay for High Resolution Genotyping of Arcobacter butzleri.</title>
        <authorList>
            <person name="Webb A.L."/>
            <person name="Inglis G.D."/>
            <person name="Kruczkiewicz P."/>
            <person name="Selinger L.B."/>
            <person name="Taboada E.N."/>
        </authorList>
    </citation>
    <scope>NUCLEOTIDE SEQUENCE [LARGE SCALE GENOMIC DNA]</scope>
    <source>
        <strain evidence="7 8">L351</strain>
    </source>
</reference>
<dbReference type="EMBL" id="JAIS01000090">
    <property type="protein sequence ID" value="KLE00038.1"/>
    <property type="molecule type" value="Genomic_DNA"/>
</dbReference>
<dbReference type="GO" id="GO:0051536">
    <property type="term" value="F:iron-sulfur cluster binding"/>
    <property type="evidence" value="ECO:0007669"/>
    <property type="project" value="UniProtKB-KW"/>
</dbReference>
<evidence type="ECO:0000256" key="4">
    <source>
        <dbReference type="ARBA" id="ARBA00023004"/>
    </source>
</evidence>
<dbReference type="SUPFAM" id="SSF102114">
    <property type="entry name" value="Radical SAM enzymes"/>
    <property type="match status" value="1"/>
</dbReference>
<accession>A0A837J3X2</accession>
<dbReference type="GO" id="GO:0003824">
    <property type="term" value="F:catalytic activity"/>
    <property type="evidence" value="ECO:0007669"/>
    <property type="project" value="InterPro"/>
</dbReference>
<dbReference type="CDD" id="cd01335">
    <property type="entry name" value="Radical_SAM"/>
    <property type="match status" value="1"/>
</dbReference>
<evidence type="ECO:0000256" key="5">
    <source>
        <dbReference type="ARBA" id="ARBA00023014"/>
    </source>
</evidence>
<organism evidence="7 8">
    <name type="scientific">Aliarcobacter butzleri L351</name>
    <dbReference type="NCBI Taxonomy" id="1447259"/>
    <lineage>
        <taxon>Bacteria</taxon>
        <taxon>Pseudomonadati</taxon>
        <taxon>Campylobacterota</taxon>
        <taxon>Epsilonproteobacteria</taxon>
        <taxon>Campylobacterales</taxon>
        <taxon>Arcobacteraceae</taxon>
        <taxon>Aliarcobacter</taxon>
    </lineage>
</organism>
<dbReference type="Proteomes" id="UP000035526">
    <property type="component" value="Unassembled WGS sequence"/>
</dbReference>
<dbReference type="SFLD" id="SFLDG01103">
    <property type="entry name" value="Uncharacterised_Radical_SAM_Su"/>
    <property type="match status" value="1"/>
</dbReference>
<dbReference type="InterPro" id="IPR024032">
    <property type="entry name" value="rSAM_paired_HxsC"/>
</dbReference>
<dbReference type="PANTHER" id="PTHR11228:SF34">
    <property type="entry name" value="TUNGSTEN-CONTAINING ALDEHYDE FERREDOXIN OXIDOREDUCTASE COFACTOR MODIFYING PROTEIN"/>
    <property type="match status" value="1"/>
</dbReference>
<dbReference type="InterPro" id="IPR007197">
    <property type="entry name" value="rSAM"/>
</dbReference>
<evidence type="ECO:0000256" key="2">
    <source>
        <dbReference type="ARBA" id="ARBA00022691"/>
    </source>
</evidence>
<dbReference type="AlphaFoldDB" id="A0A837J3X2"/>
<dbReference type="SFLD" id="SFLDS00029">
    <property type="entry name" value="Radical_SAM"/>
    <property type="match status" value="1"/>
</dbReference>
<keyword evidence="5" id="KW-0411">Iron-sulfur</keyword>
<proteinExistence type="predicted"/>
<gene>
    <name evidence="7" type="ORF">AF76_08505</name>
</gene>
<name>A0A837J3X2_9BACT</name>
<evidence type="ECO:0000256" key="3">
    <source>
        <dbReference type="ARBA" id="ARBA00022723"/>
    </source>
</evidence>
<dbReference type="InterPro" id="IPR050377">
    <property type="entry name" value="Radical_SAM_PqqE_MftC-like"/>
</dbReference>
<keyword evidence="4" id="KW-0408">Iron</keyword>
<dbReference type="PANTHER" id="PTHR11228">
    <property type="entry name" value="RADICAL SAM DOMAIN PROTEIN"/>
    <property type="match status" value="1"/>
</dbReference>
<dbReference type="RefSeq" id="WP_052944715.1">
    <property type="nucleotide sequence ID" value="NZ_JAIS01000090.1"/>
</dbReference>
<protein>
    <submittedName>
        <fullName evidence="7">Radical SAM protein</fullName>
    </submittedName>
</protein>
<dbReference type="Pfam" id="PF04055">
    <property type="entry name" value="Radical_SAM"/>
    <property type="match status" value="1"/>
</dbReference>
<evidence type="ECO:0000259" key="6">
    <source>
        <dbReference type="Pfam" id="PF04055"/>
    </source>
</evidence>
<evidence type="ECO:0000313" key="7">
    <source>
        <dbReference type="EMBL" id="KLE00038.1"/>
    </source>
</evidence>
<feature type="domain" description="Radical SAM core" evidence="6">
    <location>
        <begin position="95"/>
        <end position="253"/>
    </location>
</feature>
<sequence>MAKPIRIDTFNYESENLINGMFIFNKKSIQINDSLLEIVHIGNNQYSIEFDNEKVLFSSDNLKENVIDGDILIFHQKSKKISTYLTNFSNENTILVTERCNSKCLFCCQPPKIKNDEYLFDEAYKAITNFETNKFIGISGGEPTYNKEVFYKFLNKLNCIGNSNSLHILTNGKSFEDYEFTKKICKESLRNIVWAIPLYGFNSKIHDMIVGSENSFDKTTKGIINLLEFGQSIEIRIIPNKLNIKYLENTIDYIFSTFKMVNNISIMNIEPIGYARKNYDKLYLEVKEQNEYLERAIFKARLYNFKIFLYNYPLCLLSENIRDFSIKSISDWKNYYLEDCKLCSRRDDCCGFFTSATNKYIEKVNKI</sequence>